<gene>
    <name evidence="2" type="ORF">GALL_421560</name>
</gene>
<keyword evidence="1" id="KW-0472">Membrane</keyword>
<organism evidence="2">
    <name type="scientific">mine drainage metagenome</name>
    <dbReference type="NCBI Taxonomy" id="410659"/>
    <lineage>
        <taxon>unclassified sequences</taxon>
        <taxon>metagenomes</taxon>
        <taxon>ecological metagenomes</taxon>
    </lineage>
</organism>
<evidence type="ECO:0000313" key="2">
    <source>
        <dbReference type="EMBL" id="OIQ76167.1"/>
    </source>
</evidence>
<accession>A0A1J5Q837</accession>
<proteinExistence type="predicted"/>
<keyword evidence="1" id="KW-0812">Transmembrane</keyword>
<protein>
    <submittedName>
        <fullName evidence="2">Uncharacterized protein</fullName>
    </submittedName>
</protein>
<keyword evidence="1" id="KW-1133">Transmembrane helix</keyword>
<comment type="caution">
    <text evidence="2">The sequence shown here is derived from an EMBL/GenBank/DDBJ whole genome shotgun (WGS) entry which is preliminary data.</text>
</comment>
<feature type="transmembrane region" description="Helical" evidence="1">
    <location>
        <begin position="36"/>
        <end position="53"/>
    </location>
</feature>
<dbReference type="EMBL" id="MLJW01001947">
    <property type="protein sequence ID" value="OIQ76167.1"/>
    <property type="molecule type" value="Genomic_DNA"/>
</dbReference>
<sequence>MLSNPKAAVQYGVIFAAMLPQSPSQALTLLLPPAVFLLEVSWYLFVAVGLSSTRPRDAYLKAKAAIDRTVCRPGLPGHQTLAVHAMSC</sequence>
<name>A0A1J5Q837_9ZZZZ</name>
<dbReference type="AlphaFoldDB" id="A0A1J5Q837"/>
<evidence type="ECO:0000256" key="1">
    <source>
        <dbReference type="SAM" id="Phobius"/>
    </source>
</evidence>
<reference evidence="2" key="1">
    <citation type="submission" date="2016-10" db="EMBL/GenBank/DDBJ databases">
        <title>Sequence of Gallionella enrichment culture.</title>
        <authorList>
            <person name="Poehlein A."/>
            <person name="Muehling M."/>
            <person name="Daniel R."/>
        </authorList>
    </citation>
    <scope>NUCLEOTIDE SEQUENCE</scope>
</reference>